<protein>
    <submittedName>
        <fullName evidence="2">Uncharacterized protein</fullName>
    </submittedName>
</protein>
<proteinExistence type="predicted"/>
<gene>
    <name evidence="2" type="ORF">F5X68DRAFT_51110</name>
</gene>
<dbReference type="EMBL" id="JAGSXJ010000031">
    <property type="protein sequence ID" value="KAH6669766.1"/>
    <property type="molecule type" value="Genomic_DNA"/>
</dbReference>
<evidence type="ECO:0000313" key="3">
    <source>
        <dbReference type="Proteomes" id="UP000770015"/>
    </source>
</evidence>
<name>A0A9P8V2R0_9PEZI</name>
<keyword evidence="3" id="KW-1185">Reference proteome</keyword>
<feature type="region of interest" description="Disordered" evidence="1">
    <location>
        <begin position="176"/>
        <end position="196"/>
    </location>
</feature>
<feature type="compositionally biased region" description="Basic and acidic residues" evidence="1">
    <location>
        <begin position="243"/>
        <end position="256"/>
    </location>
</feature>
<reference evidence="2" key="1">
    <citation type="journal article" date="2021" name="Nat. Commun.">
        <title>Genetic determinants of endophytism in the Arabidopsis root mycobiome.</title>
        <authorList>
            <person name="Mesny F."/>
            <person name="Miyauchi S."/>
            <person name="Thiergart T."/>
            <person name="Pickel B."/>
            <person name="Atanasova L."/>
            <person name="Karlsson M."/>
            <person name="Huettel B."/>
            <person name="Barry K.W."/>
            <person name="Haridas S."/>
            <person name="Chen C."/>
            <person name="Bauer D."/>
            <person name="Andreopoulos W."/>
            <person name="Pangilinan J."/>
            <person name="LaButti K."/>
            <person name="Riley R."/>
            <person name="Lipzen A."/>
            <person name="Clum A."/>
            <person name="Drula E."/>
            <person name="Henrissat B."/>
            <person name="Kohler A."/>
            <person name="Grigoriev I.V."/>
            <person name="Martin F.M."/>
            <person name="Hacquard S."/>
        </authorList>
    </citation>
    <scope>NUCLEOTIDE SEQUENCE</scope>
    <source>
        <strain evidence="2">MPI-SDFR-AT-0117</strain>
    </source>
</reference>
<organism evidence="2 3">
    <name type="scientific">Plectosphaerella plurivora</name>
    <dbReference type="NCBI Taxonomy" id="936078"/>
    <lineage>
        <taxon>Eukaryota</taxon>
        <taxon>Fungi</taxon>
        <taxon>Dikarya</taxon>
        <taxon>Ascomycota</taxon>
        <taxon>Pezizomycotina</taxon>
        <taxon>Sordariomycetes</taxon>
        <taxon>Hypocreomycetidae</taxon>
        <taxon>Glomerellales</taxon>
        <taxon>Plectosphaerellaceae</taxon>
        <taxon>Plectosphaerella</taxon>
    </lineage>
</organism>
<evidence type="ECO:0000313" key="2">
    <source>
        <dbReference type="EMBL" id="KAH6669766.1"/>
    </source>
</evidence>
<accession>A0A9P8V2R0</accession>
<evidence type="ECO:0000256" key="1">
    <source>
        <dbReference type="SAM" id="MobiDB-lite"/>
    </source>
</evidence>
<dbReference type="AlphaFoldDB" id="A0A9P8V2R0"/>
<sequence>MSNLDRAYAGLEISHYFQRPCLGKNQFHVVPYPNYSTSQLDDPDYQKEFRDHFYSGNFRLHKGKSVQIRGYMIAIQLYGGEEGLMREMEPFIVNNLRRWCIAESKYLRGLRTAAERSGYDFPDTSNLDNTVYADVYQPYTTSLEDAKKLVQTNPQPRWIQNRKSHLAYQQQWPGIEIDWAPPTNPTDNSVPESSVKNGVDDVRVKSEEHQQFQALFGSDPASPRPPSPTVEDYHSDEDVDNVTGDHENVRDHRQQEESVEQPEDVAPMMPAAEKNIPGNASRHDIGNTGPSTVTNTATPAPRVVESPIRLDAGTGINPRKRALEVADPPDGARPRPAPARWAAELDKQAALDMSRTLSNESRRLIINKTIYEGATWYVLAWGTQAAGMSAGIARAVQWIFTNHIEGSTRWSGLSLRFILKFSQIGQYAVVGQVSDAPLSQKMVDKLARGAHAASLQMPIDGQARTAAAMVSRLKGCGAVLQEMMGLDVADLVTEGAAIDDHSVAEILGGDPAEYMGNRAGMGHRAVSPGMIDLK</sequence>
<dbReference type="OrthoDB" id="10520182at2759"/>
<feature type="compositionally biased region" description="Polar residues" evidence="1">
    <location>
        <begin position="185"/>
        <end position="196"/>
    </location>
</feature>
<feature type="region of interest" description="Disordered" evidence="1">
    <location>
        <begin position="214"/>
        <end position="264"/>
    </location>
</feature>
<comment type="caution">
    <text evidence="2">The sequence shown here is derived from an EMBL/GenBank/DDBJ whole genome shotgun (WGS) entry which is preliminary data.</text>
</comment>
<dbReference type="Proteomes" id="UP000770015">
    <property type="component" value="Unassembled WGS sequence"/>
</dbReference>